<evidence type="ECO:0000313" key="1">
    <source>
        <dbReference type="EMBL" id="MBX38840.1"/>
    </source>
</evidence>
<reference evidence="1" key="1">
    <citation type="submission" date="2018-02" db="EMBL/GenBank/DDBJ databases">
        <title>Rhizophora mucronata_Transcriptome.</title>
        <authorList>
            <person name="Meera S.P."/>
            <person name="Sreeshan A."/>
            <person name="Augustine A."/>
        </authorList>
    </citation>
    <scope>NUCLEOTIDE SEQUENCE</scope>
    <source>
        <tissue evidence="1">Leaf</tissue>
    </source>
</reference>
<sequence>MLMVYFHLSAKLNHAAILKHSTEPQDERKKLRIKTLGHFTFYVHADQLIGKKIKQLQCYEVNKKSSFLAIHSMYC</sequence>
<protein>
    <submittedName>
        <fullName evidence="1">Uncharacterized protein</fullName>
    </submittedName>
</protein>
<dbReference type="EMBL" id="GGEC01058356">
    <property type="protein sequence ID" value="MBX38840.1"/>
    <property type="molecule type" value="Transcribed_RNA"/>
</dbReference>
<accession>A0A2P2N8R6</accession>
<name>A0A2P2N8R6_RHIMU</name>
<dbReference type="AlphaFoldDB" id="A0A2P2N8R6"/>
<organism evidence="1">
    <name type="scientific">Rhizophora mucronata</name>
    <name type="common">Asiatic mangrove</name>
    <dbReference type="NCBI Taxonomy" id="61149"/>
    <lineage>
        <taxon>Eukaryota</taxon>
        <taxon>Viridiplantae</taxon>
        <taxon>Streptophyta</taxon>
        <taxon>Embryophyta</taxon>
        <taxon>Tracheophyta</taxon>
        <taxon>Spermatophyta</taxon>
        <taxon>Magnoliopsida</taxon>
        <taxon>eudicotyledons</taxon>
        <taxon>Gunneridae</taxon>
        <taxon>Pentapetalae</taxon>
        <taxon>rosids</taxon>
        <taxon>fabids</taxon>
        <taxon>Malpighiales</taxon>
        <taxon>Rhizophoraceae</taxon>
        <taxon>Rhizophora</taxon>
    </lineage>
</organism>
<proteinExistence type="predicted"/>